<reference evidence="1 2" key="1">
    <citation type="submission" date="2024-01" db="EMBL/GenBank/DDBJ databases">
        <authorList>
            <person name="Alioto T."/>
            <person name="Alioto T."/>
            <person name="Gomez Garrido J."/>
        </authorList>
    </citation>
    <scope>NUCLEOTIDE SEQUENCE [LARGE SCALE GENOMIC DNA]</scope>
</reference>
<dbReference type="Proteomes" id="UP001314229">
    <property type="component" value="Unassembled WGS sequence"/>
</dbReference>
<comment type="caution">
    <text evidence="1">The sequence shown here is derived from an EMBL/GenBank/DDBJ whole genome shotgun (WGS) entry which is preliminary data.</text>
</comment>
<keyword evidence="2" id="KW-1185">Reference proteome</keyword>
<evidence type="ECO:0000313" key="1">
    <source>
        <dbReference type="EMBL" id="CAK6964719.1"/>
    </source>
</evidence>
<gene>
    <name evidence="1" type="ORF">FSCOSCO3_A000218</name>
</gene>
<organism evidence="1 2">
    <name type="scientific">Scomber scombrus</name>
    <name type="common">Atlantic mackerel</name>
    <name type="synonym">Scomber vernalis</name>
    <dbReference type="NCBI Taxonomy" id="13677"/>
    <lineage>
        <taxon>Eukaryota</taxon>
        <taxon>Metazoa</taxon>
        <taxon>Chordata</taxon>
        <taxon>Craniata</taxon>
        <taxon>Vertebrata</taxon>
        <taxon>Euteleostomi</taxon>
        <taxon>Actinopterygii</taxon>
        <taxon>Neopterygii</taxon>
        <taxon>Teleostei</taxon>
        <taxon>Neoteleostei</taxon>
        <taxon>Acanthomorphata</taxon>
        <taxon>Pelagiaria</taxon>
        <taxon>Scombriformes</taxon>
        <taxon>Scombridae</taxon>
        <taxon>Scomber</taxon>
    </lineage>
</organism>
<sequence>MSLVNAQCLLTIVQNCVVKMEVRKRRRRRRRRRKATEHANFEFSPTKREQVSVSLGNTHTPACTVCVCAHTSRKRQPVYTSICLNAKGLPALQRSVAWIYSIRRQKLSSSCFLFTSL</sequence>
<name>A0AAV1NYU1_SCOSC</name>
<accession>A0AAV1NYU1</accession>
<dbReference type="EMBL" id="CAWUFR010000075">
    <property type="protein sequence ID" value="CAK6964719.1"/>
    <property type="molecule type" value="Genomic_DNA"/>
</dbReference>
<protein>
    <submittedName>
        <fullName evidence="1">Uncharacterized protein</fullName>
    </submittedName>
</protein>
<dbReference type="AlphaFoldDB" id="A0AAV1NYU1"/>
<evidence type="ECO:0000313" key="2">
    <source>
        <dbReference type="Proteomes" id="UP001314229"/>
    </source>
</evidence>
<proteinExistence type="predicted"/>